<dbReference type="HOGENOM" id="CLU_071087_0_0_1"/>
<dbReference type="OrthoDB" id="2574879at2759"/>
<protein>
    <submittedName>
        <fullName evidence="1">Uncharacterized protein</fullName>
    </submittedName>
</protein>
<organism evidence="1 2">
    <name type="scientific">Laccaria amethystina LaAM-08-1</name>
    <dbReference type="NCBI Taxonomy" id="1095629"/>
    <lineage>
        <taxon>Eukaryota</taxon>
        <taxon>Fungi</taxon>
        <taxon>Dikarya</taxon>
        <taxon>Basidiomycota</taxon>
        <taxon>Agaricomycotina</taxon>
        <taxon>Agaricomycetes</taxon>
        <taxon>Agaricomycetidae</taxon>
        <taxon>Agaricales</taxon>
        <taxon>Agaricineae</taxon>
        <taxon>Hydnangiaceae</taxon>
        <taxon>Laccaria</taxon>
    </lineage>
</organism>
<dbReference type="Proteomes" id="UP000054477">
    <property type="component" value="Unassembled WGS sequence"/>
</dbReference>
<gene>
    <name evidence="1" type="ORF">K443DRAFT_674657</name>
</gene>
<dbReference type="EMBL" id="KN838555">
    <property type="protein sequence ID" value="KIK06096.1"/>
    <property type="molecule type" value="Genomic_DNA"/>
</dbReference>
<keyword evidence="2" id="KW-1185">Reference proteome</keyword>
<accession>A0A0C9XM04</accession>
<sequence>TYLDDHFLQITRNFKKRAEESSTLRTLHAYLEASGQLLKVILQIPPSDPSTTISALHELLDFLDDLDQAWVAVLQASRTSLGSKFRGVDLVVPIDSSGLPLTNVKSSPPSQTDSVLEEWVGEERLTQGGEGEKDDLSATLERMGLLDEFDELFSKTLDLLGGLGGVIVERGSTVEDMGIG</sequence>
<evidence type="ECO:0000313" key="2">
    <source>
        <dbReference type="Proteomes" id="UP000054477"/>
    </source>
</evidence>
<name>A0A0C9XM04_9AGAR</name>
<evidence type="ECO:0000313" key="1">
    <source>
        <dbReference type="EMBL" id="KIK06096.1"/>
    </source>
</evidence>
<proteinExistence type="predicted"/>
<dbReference type="AlphaFoldDB" id="A0A0C9XM04"/>
<reference evidence="2" key="2">
    <citation type="submission" date="2015-01" db="EMBL/GenBank/DDBJ databases">
        <title>Evolutionary Origins and Diversification of the Mycorrhizal Mutualists.</title>
        <authorList>
            <consortium name="DOE Joint Genome Institute"/>
            <consortium name="Mycorrhizal Genomics Consortium"/>
            <person name="Kohler A."/>
            <person name="Kuo A."/>
            <person name="Nagy L.G."/>
            <person name="Floudas D."/>
            <person name="Copeland A."/>
            <person name="Barry K.W."/>
            <person name="Cichocki N."/>
            <person name="Veneault-Fourrey C."/>
            <person name="LaButti K."/>
            <person name="Lindquist E.A."/>
            <person name="Lipzen A."/>
            <person name="Lundell T."/>
            <person name="Morin E."/>
            <person name="Murat C."/>
            <person name="Riley R."/>
            <person name="Ohm R."/>
            <person name="Sun H."/>
            <person name="Tunlid A."/>
            <person name="Henrissat B."/>
            <person name="Grigoriev I.V."/>
            <person name="Hibbett D.S."/>
            <person name="Martin F."/>
        </authorList>
    </citation>
    <scope>NUCLEOTIDE SEQUENCE [LARGE SCALE GENOMIC DNA]</scope>
    <source>
        <strain evidence="2">LaAM-08-1</strain>
    </source>
</reference>
<reference evidence="1 2" key="1">
    <citation type="submission" date="2014-04" db="EMBL/GenBank/DDBJ databases">
        <authorList>
            <consortium name="DOE Joint Genome Institute"/>
            <person name="Kuo A."/>
            <person name="Kohler A."/>
            <person name="Nagy L.G."/>
            <person name="Floudas D."/>
            <person name="Copeland A."/>
            <person name="Barry K.W."/>
            <person name="Cichocki N."/>
            <person name="Veneault-Fourrey C."/>
            <person name="LaButti K."/>
            <person name="Lindquist E.A."/>
            <person name="Lipzen A."/>
            <person name="Lundell T."/>
            <person name="Morin E."/>
            <person name="Murat C."/>
            <person name="Sun H."/>
            <person name="Tunlid A."/>
            <person name="Henrissat B."/>
            <person name="Grigoriev I.V."/>
            <person name="Hibbett D.S."/>
            <person name="Martin F."/>
            <person name="Nordberg H.P."/>
            <person name="Cantor M.N."/>
            <person name="Hua S.X."/>
        </authorList>
    </citation>
    <scope>NUCLEOTIDE SEQUENCE [LARGE SCALE GENOMIC DNA]</scope>
    <source>
        <strain evidence="1 2">LaAM-08-1</strain>
    </source>
</reference>
<feature type="non-terminal residue" evidence="1">
    <location>
        <position position="180"/>
    </location>
</feature>